<evidence type="ECO:0000256" key="2">
    <source>
        <dbReference type="SAM" id="Phobius"/>
    </source>
</evidence>
<dbReference type="Proteomes" id="UP000004080">
    <property type="component" value="Unassembled WGS sequence"/>
</dbReference>
<keyword evidence="2" id="KW-0472">Membrane</keyword>
<dbReference type="PATRIC" id="fig|1196324.3.peg.2865"/>
<feature type="transmembrane region" description="Helical" evidence="2">
    <location>
        <begin position="78"/>
        <end position="100"/>
    </location>
</feature>
<evidence type="ECO:0000256" key="1">
    <source>
        <dbReference type="SAM" id="MobiDB-lite"/>
    </source>
</evidence>
<evidence type="ECO:0000313" key="3">
    <source>
        <dbReference type="EMBL" id="EIT84812.1"/>
    </source>
</evidence>
<evidence type="ECO:0008006" key="5">
    <source>
        <dbReference type="Google" id="ProtNLM"/>
    </source>
</evidence>
<sequence>MLKKIIAASIVFTFLLGPVTSIVFHDTNHVASAKGYRSGVKGFKNGGSNNGPSQFKQQQKSNKGFFSKRSNTKSKRGGFFRGLLLGGVAGFLFGGLLSSLGPLGSILGLLVNVLAIVVIISLIMRLVSMFKNRRRTDDQWRR</sequence>
<dbReference type="eggNOG" id="ENOG5032TGE">
    <property type="taxonomic scope" value="Bacteria"/>
</dbReference>
<protein>
    <recommendedName>
        <fullName evidence="5">Preprotein translocase subunit Tim44</fullName>
    </recommendedName>
</protein>
<gene>
    <name evidence="3" type="ORF">A374_14010</name>
</gene>
<comment type="caution">
    <text evidence="3">The sequence shown here is derived from an EMBL/GenBank/DDBJ whole genome shotgun (WGS) entry which is preliminary data.</text>
</comment>
<feature type="compositionally biased region" description="Polar residues" evidence="1">
    <location>
        <begin position="50"/>
        <end position="64"/>
    </location>
</feature>
<dbReference type="RefSeq" id="WP_007202880.1">
    <property type="nucleotide sequence ID" value="NZ_AKKV01000030.1"/>
</dbReference>
<evidence type="ECO:0000313" key="4">
    <source>
        <dbReference type="Proteomes" id="UP000004080"/>
    </source>
</evidence>
<dbReference type="AlphaFoldDB" id="I8AGK4"/>
<keyword evidence="4" id="KW-1185">Reference proteome</keyword>
<accession>I8AGK4</accession>
<keyword evidence="2" id="KW-1133">Transmembrane helix</keyword>
<keyword evidence="2" id="KW-0812">Transmembrane</keyword>
<reference evidence="3 4" key="1">
    <citation type="journal article" date="2012" name="J. Bacteriol.">
        <title>Genome of Bacillus macauensis ZFHKF-1, a Long-Chain-Forming Bacterium.</title>
        <authorList>
            <person name="Cai L."/>
            <person name="Zhang T."/>
        </authorList>
    </citation>
    <scope>NUCLEOTIDE SEQUENCE [LARGE SCALE GENOMIC DNA]</scope>
    <source>
        <strain evidence="3 4">ZFHKF-1</strain>
    </source>
</reference>
<dbReference type="STRING" id="1196324.A374_14010"/>
<feature type="transmembrane region" description="Helical" evidence="2">
    <location>
        <begin position="6"/>
        <end position="24"/>
    </location>
</feature>
<feature type="region of interest" description="Disordered" evidence="1">
    <location>
        <begin position="47"/>
        <end position="70"/>
    </location>
</feature>
<organism evidence="3 4">
    <name type="scientific">Fictibacillus macauensis ZFHKF-1</name>
    <dbReference type="NCBI Taxonomy" id="1196324"/>
    <lineage>
        <taxon>Bacteria</taxon>
        <taxon>Bacillati</taxon>
        <taxon>Bacillota</taxon>
        <taxon>Bacilli</taxon>
        <taxon>Bacillales</taxon>
        <taxon>Fictibacillaceae</taxon>
        <taxon>Fictibacillus</taxon>
    </lineage>
</organism>
<name>I8AGK4_9BACL</name>
<dbReference type="EMBL" id="AKKV01000030">
    <property type="protein sequence ID" value="EIT84812.1"/>
    <property type="molecule type" value="Genomic_DNA"/>
</dbReference>
<proteinExistence type="predicted"/>
<feature type="transmembrane region" description="Helical" evidence="2">
    <location>
        <begin position="106"/>
        <end position="127"/>
    </location>
</feature>